<evidence type="ECO:0000313" key="11">
    <source>
        <dbReference type="Proteomes" id="UP001597492"/>
    </source>
</evidence>
<dbReference type="RefSeq" id="WP_083919611.1">
    <property type="nucleotide sequence ID" value="NZ_JBHUNE010000007.1"/>
</dbReference>
<keyword evidence="4 8" id="KW-0812">Transmembrane</keyword>
<feature type="transmembrane region" description="Helical" evidence="8">
    <location>
        <begin position="190"/>
        <end position="213"/>
    </location>
</feature>
<dbReference type="InterPro" id="IPR037185">
    <property type="entry name" value="EmrE-like"/>
</dbReference>
<dbReference type="Pfam" id="PF00892">
    <property type="entry name" value="EamA"/>
    <property type="match status" value="1"/>
</dbReference>
<dbReference type="PANTHER" id="PTHR32322">
    <property type="entry name" value="INNER MEMBRANE TRANSPORTER"/>
    <property type="match status" value="1"/>
</dbReference>
<feature type="domain" description="EamA" evidence="9">
    <location>
        <begin position="162"/>
        <end position="291"/>
    </location>
</feature>
<comment type="caution">
    <text evidence="10">The sequence shown here is derived from an EMBL/GenBank/DDBJ whole genome shotgun (WGS) entry which is preliminary data.</text>
</comment>
<feature type="transmembrane region" description="Helical" evidence="8">
    <location>
        <begin position="277"/>
        <end position="295"/>
    </location>
</feature>
<dbReference type="PANTHER" id="PTHR32322:SF18">
    <property type="entry name" value="S-ADENOSYLMETHIONINE_S-ADENOSYLHOMOCYSTEINE TRANSPORTER"/>
    <property type="match status" value="1"/>
</dbReference>
<dbReference type="Proteomes" id="UP001597492">
    <property type="component" value="Unassembled WGS sequence"/>
</dbReference>
<evidence type="ECO:0000256" key="1">
    <source>
        <dbReference type="ARBA" id="ARBA00004651"/>
    </source>
</evidence>
<feature type="transmembrane region" description="Helical" evidence="8">
    <location>
        <begin position="57"/>
        <end position="75"/>
    </location>
</feature>
<evidence type="ECO:0000259" key="9">
    <source>
        <dbReference type="Pfam" id="PF00892"/>
    </source>
</evidence>
<organism evidence="10 11">
    <name type="scientific">Gulosibacter faecalis</name>
    <dbReference type="NCBI Taxonomy" id="272240"/>
    <lineage>
        <taxon>Bacteria</taxon>
        <taxon>Bacillati</taxon>
        <taxon>Actinomycetota</taxon>
        <taxon>Actinomycetes</taxon>
        <taxon>Micrococcales</taxon>
        <taxon>Microbacteriaceae</taxon>
        <taxon>Gulosibacter</taxon>
    </lineage>
</organism>
<dbReference type="SUPFAM" id="SSF103481">
    <property type="entry name" value="Multidrug resistance efflux transporter EmrE"/>
    <property type="match status" value="2"/>
</dbReference>
<feature type="transmembrane region" description="Helical" evidence="8">
    <location>
        <begin position="251"/>
        <end position="271"/>
    </location>
</feature>
<comment type="subcellular location">
    <subcellularLocation>
        <location evidence="1">Cell membrane</location>
        <topology evidence="1">Multi-pass membrane protein</topology>
    </subcellularLocation>
</comment>
<comment type="similarity">
    <text evidence="2">Belongs to the EamA transporter family.</text>
</comment>
<sequence>MARNLGAHHLPTAPVAQVGEPRQRDRLTGVALMLLGGTSSQFGASFGAMIFPVIGPVGVVAVRQWVAALVLGCIARPRFWRFTKAQWRPVVALAVTFATMNLCVYLAIDRIGLGLTITLEFLGPLAIAVFGAKRLVNVLCAIAAGIAVVVLTRPGASTDYVGVGLACLAAVCWALYIFANRAVGQRLPGVQGSATAAMISALAYLPIGVWILANAELTGQVIAYALLAGLLSSGVPYFVDVLALRRVPTHMFGVFMSVHPIIAAIVGWLMLGERLDLASWLAIVVIVAANATVLMTQSARGVRRAVSPSLDRRSRARRRRTPAERSAR</sequence>
<keyword evidence="6 8" id="KW-0472">Membrane</keyword>
<evidence type="ECO:0000256" key="8">
    <source>
        <dbReference type="SAM" id="Phobius"/>
    </source>
</evidence>
<evidence type="ECO:0000256" key="7">
    <source>
        <dbReference type="SAM" id="MobiDB-lite"/>
    </source>
</evidence>
<feature type="transmembrane region" description="Helical" evidence="8">
    <location>
        <begin position="113"/>
        <end position="130"/>
    </location>
</feature>
<reference evidence="11" key="1">
    <citation type="journal article" date="2019" name="Int. J. Syst. Evol. Microbiol.">
        <title>The Global Catalogue of Microorganisms (GCM) 10K type strain sequencing project: providing services to taxonomists for standard genome sequencing and annotation.</title>
        <authorList>
            <consortium name="The Broad Institute Genomics Platform"/>
            <consortium name="The Broad Institute Genome Sequencing Center for Infectious Disease"/>
            <person name="Wu L."/>
            <person name="Ma J."/>
        </authorList>
    </citation>
    <scope>NUCLEOTIDE SEQUENCE [LARGE SCALE GENOMIC DNA]</scope>
    <source>
        <strain evidence="11">TISTR 1514</strain>
    </source>
</reference>
<gene>
    <name evidence="10" type="ORF">ACFSW7_10055</name>
</gene>
<feature type="transmembrane region" description="Helical" evidence="8">
    <location>
        <begin position="30"/>
        <end position="51"/>
    </location>
</feature>
<feature type="transmembrane region" description="Helical" evidence="8">
    <location>
        <begin position="219"/>
        <end position="239"/>
    </location>
</feature>
<feature type="transmembrane region" description="Helical" evidence="8">
    <location>
        <begin position="160"/>
        <end position="178"/>
    </location>
</feature>
<keyword evidence="3" id="KW-1003">Cell membrane</keyword>
<evidence type="ECO:0000256" key="3">
    <source>
        <dbReference type="ARBA" id="ARBA00022475"/>
    </source>
</evidence>
<evidence type="ECO:0000313" key="10">
    <source>
        <dbReference type="EMBL" id="MFD2758716.1"/>
    </source>
</evidence>
<proteinExistence type="inferred from homology"/>
<keyword evidence="11" id="KW-1185">Reference proteome</keyword>
<evidence type="ECO:0000256" key="2">
    <source>
        <dbReference type="ARBA" id="ARBA00007362"/>
    </source>
</evidence>
<feature type="transmembrane region" description="Helical" evidence="8">
    <location>
        <begin position="135"/>
        <end position="154"/>
    </location>
</feature>
<evidence type="ECO:0000256" key="4">
    <source>
        <dbReference type="ARBA" id="ARBA00022692"/>
    </source>
</evidence>
<name>A0ABW5UYD9_9MICO</name>
<feature type="transmembrane region" description="Helical" evidence="8">
    <location>
        <begin position="87"/>
        <end position="107"/>
    </location>
</feature>
<dbReference type="InterPro" id="IPR050638">
    <property type="entry name" value="AA-Vitamin_Transporters"/>
</dbReference>
<protein>
    <submittedName>
        <fullName evidence="10">DMT family transporter</fullName>
    </submittedName>
</protein>
<feature type="region of interest" description="Disordered" evidence="7">
    <location>
        <begin position="305"/>
        <end position="328"/>
    </location>
</feature>
<dbReference type="EMBL" id="JBHUNE010000007">
    <property type="protein sequence ID" value="MFD2758716.1"/>
    <property type="molecule type" value="Genomic_DNA"/>
</dbReference>
<evidence type="ECO:0000256" key="5">
    <source>
        <dbReference type="ARBA" id="ARBA00022989"/>
    </source>
</evidence>
<dbReference type="InterPro" id="IPR000620">
    <property type="entry name" value="EamA_dom"/>
</dbReference>
<evidence type="ECO:0000256" key="6">
    <source>
        <dbReference type="ARBA" id="ARBA00023136"/>
    </source>
</evidence>
<accession>A0ABW5UYD9</accession>
<keyword evidence="5 8" id="KW-1133">Transmembrane helix</keyword>